<evidence type="ECO:0000256" key="1">
    <source>
        <dbReference type="ARBA" id="ARBA00022917"/>
    </source>
</evidence>
<gene>
    <name evidence="3" type="primary">Vigan.09G033100</name>
    <name evidence="3" type="ORF">VIGAN_09033100</name>
</gene>
<accession>A0A0S3SVX1</accession>
<dbReference type="GO" id="GO:0005739">
    <property type="term" value="C:mitochondrion"/>
    <property type="evidence" value="ECO:0007669"/>
    <property type="project" value="TreeGrafter"/>
</dbReference>
<dbReference type="GO" id="GO:0006421">
    <property type="term" value="P:asparaginyl-tRNA aminoacylation"/>
    <property type="evidence" value="ECO:0007669"/>
    <property type="project" value="TreeGrafter"/>
</dbReference>
<keyword evidence="1" id="KW-0648">Protein biosynthesis</keyword>
<proteinExistence type="predicted"/>
<dbReference type="PANTHER" id="PTHR22594">
    <property type="entry name" value="ASPARTYL/LYSYL-TRNA SYNTHETASE"/>
    <property type="match status" value="1"/>
</dbReference>
<dbReference type="GO" id="GO:0005524">
    <property type="term" value="F:ATP binding"/>
    <property type="evidence" value="ECO:0007669"/>
    <property type="project" value="UniProtKB-KW"/>
</dbReference>
<keyword evidence="4" id="KW-1185">Reference proteome</keyword>
<evidence type="ECO:0000313" key="3">
    <source>
        <dbReference type="EMBL" id="BAT96993.1"/>
    </source>
</evidence>
<organism evidence="3 4">
    <name type="scientific">Vigna angularis var. angularis</name>
    <dbReference type="NCBI Taxonomy" id="157739"/>
    <lineage>
        <taxon>Eukaryota</taxon>
        <taxon>Viridiplantae</taxon>
        <taxon>Streptophyta</taxon>
        <taxon>Embryophyta</taxon>
        <taxon>Tracheophyta</taxon>
        <taxon>Spermatophyta</taxon>
        <taxon>Magnoliopsida</taxon>
        <taxon>eudicotyledons</taxon>
        <taxon>Gunneridae</taxon>
        <taxon>Pentapetalae</taxon>
        <taxon>rosids</taxon>
        <taxon>fabids</taxon>
        <taxon>Fabales</taxon>
        <taxon>Fabaceae</taxon>
        <taxon>Papilionoideae</taxon>
        <taxon>50 kb inversion clade</taxon>
        <taxon>NPAAA clade</taxon>
        <taxon>indigoferoid/millettioid clade</taxon>
        <taxon>Phaseoleae</taxon>
        <taxon>Vigna</taxon>
    </lineage>
</organism>
<dbReference type="AlphaFoldDB" id="A0A0S3SVX1"/>
<reference evidence="3 4" key="1">
    <citation type="journal article" date="2015" name="Sci. Rep.">
        <title>The power of single molecule real-time sequencing technology in the de novo assembly of a eukaryotic genome.</title>
        <authorList>
            <person name="Sakai H."/>
            <person name="Naito K."/>
            <person name="Ogiso-Tanaka E."/>
            <person name="Takahashi Y."/>
            <person name="Iseki K."/>
            <person name="Muto C."/>
            <person name="Satou K."/>
            <person name="Teruya K."/>
            <person name="Shiroma A."/>
            <person name="Shimoji M."/>
            <person name="Hirano T."/>
            <person name="Itoh T."/>
            <person name="Kaga A."/>
            <person name="Tomooka N."/>
        </authorList>
    </citation>
    <scope>NUCLEOTIDE SEQUENCE [LARGE SCALE GENOMIC DNA]</scope>
    <source>
        <strain evidence="4">cv. Shumari</strain>
    </source>
</reference>
<keyword evidence="2" id="KW-0030">Aminoacyl-tRNA synthetase</keyword>
<name>A0A0S3SVX1_PHAAN</name>
<dbReference type="GO" id="GO:0004816">
    <property type="term" value="F:asparagine-tRNA ligase activity"/>
    <property type="evidence" value="ECO:0007669"/>
    <property type="project" value="TreeGrafter"/>
</dbReference>
<protein>
    <submittedName>
        <fullName evidence="3">Uncharacterized protein</fullName>
    </submittedName>
</protein>
<sequence>MATGTCLLVEGQLERTSEGKHDIELKAEKILHIGTVDFDKYPLSKKRIPLDTLRDYSHFRPRTTTRWQL</sequence>
<evidence type="ECO:0000256" key="2">
    <source>
        <dbReference type="ARBA" id="ARBA00023146"/>
    </source>
</evidence>
<evidence type="ECO:0000313" key="4">
    <source>
        <dbReference type="Proteomes" id="UP000291084"/>
    </source>
</evidence>
<keyword evidence="2" id="KW-0436">Ligase</keyword>
<dbReference type="PANTHER" id="PTHR22594:SF36">
    <property type="entry name" value="ASPARAGINE--TRNA LIGASE, CYTOPLASMIC 2"/>
    <property type="match status" value="1"/>
</dbReference>
<dbReference type="Proteomes" id="UP000291084">
    <property type="component" value="Chromosome 9"/>
</dbReference>
<dbReference type="EMBL" id="AP015042">
    <property type="protein sequence ID" value="BAT96993.1"/>
    <property type="molecule type" value="Genomic_DNA"/>
</dbReference>